<gene>
    <name evidence="8" type="ORF">H0901_13600</name>
</gene>
<dbReference type="Pfam" id="PF16363">
    <property type="entry name" value="GDP_Man_Dehyd"/>
    <property type="match status" value="1"/>
</dbReference>
<dbReference type="GO" id="GO:0042351">
    <property type="term" value="P:'de novo' GDP-L-fucose biosynthetic process"/>
    <property type="evidence" value="ECO:0007669"/>
    <property type="project" value="TreeGrafter"/>
</dbReference>
<dbReference type="FunFam" id="3.40.50.720:FF:000924">
    <property type="entry name" value="GDP-mannose 4,6 dehydratase"/>
    <property type="match status" value="1"/>
</dbReference>
<dbReference type="Proteomes" id="UP000525432">
    <property type="component" value="Unassembled WGS sequence"/>
</dbReference>
<feature type="domain" description="NAD(P)-binding" evidence="7">
    <location>
        <begin position="8"/>
        <end position="93"/>
    </location>
</feature>
<dbReference type="InterPro" id="IPR006368">
    <property type="entry name" value="GDP_Man_deHydtase"/>
</dbReference>
<dbReference type="PANTHER" id="PTHR43715">
    <property type="entry name" value="GDP-MANNOSE 4,6-DEHYDRATASE"/>
    <property type="match status" value="1"/>
</dbReference>
<evidence type="ECO:0000313" key="9">
    <source>
        <dbReference type="Proteomes" id="UP000525432"/>
    </source>
</evidence>
<evidence type="ECO:0000256" key="6">
    <source>
        <dbReference type="ARBA" id="ARBA00059383"/>
    </source>
</evidence>
<comment type="catalytic activity">
    <reaction evidence="1">
        <text>GDP-alpha-D-mannose = GDP-4-dehydro-alpha-D-rhamnose + H2O</text>
        <dbReference type="Rhea" id="RHEA:23820"/>
        <dbReference type="ChEBI" id="CHEBI:15377"/>
        <dbReference type="ChEBI" id="CHEBI:57527"/>
        <dbReference type="ChEBI" id="CHEBI:57964"/>
        <dbReference type="EC" id="4.2.1.47"/>
    </reaction>
</comment>
<sequence>MTEAKRALITGITGQDGSYLSELLLEKGYEVHGIIRRTSTFNTDRIDHIYIDPHQPDAKLFLHYGDLTDGTTLRRILEQVQPVEVYNLGAQSH</sequence>
<protein>
    <recommendedName>
        <fullName evidence="4">GDP-mannose 4,6-dehydratase</fullName>
        <ecNumber evidence="4">4.2.1.47</ecNumber>
    </recommendedName>
</protein>
<dbReference type="SUPFAM" id="SSF51735">
    <property type="entry name" value="NAD(P)-binding Rossmann-fold domains"/>
    <property type="match status" value="1"/>
</dbReference>
<comment type="similarity">
    <text evidence="3">Belongs to the NAD(P)-dependent epimerase/dehydratase family. GDP-mannose 4,6-dehydratase subfamily.</text>
</comment>
<organism evidence="8 9">
    <name type="scientific">Microcystis aeruginosa BLCC-F158</name>
    <dbReference type="NCBI Taxonomy" id="2755316"/>
    <lineage>
        <taxon>Bacteria</taxon>
        <taxon>Bacillati</taxon>
        <taxon>Cyanobacteriota</taxon>
        <taxon>Cyanophyceae</taxon>
        <taxon>Oscillatoriophycideae</taxon>
        <taxon>Chroococcales</taxon>
        <taxon>Microcystaceae</taxon>
        <taxon>Microcystis</taxon>
    </lineage>
</organism>
<dbReference type="AlphaFoldDB" id="A0A841UYR0"/>
<dbReference type="PANTHER" id="PTHR43715:SF1">
    <property type="entry name" value="GDP-MANNOSE 4,6 DEHYDRATASE"/>
    <property type="match status" value="1"/>
</dbReference>
<comment type="cofactor">
    <cofactor evidence="2">
        <name>NADP(+)</name>
        <dbReference type="ChEBI" id="CHEBI:58349"/>
    </cofactor>
</comment>
<proteinExistence type="inferred from homology"/>
<dbReference type="InterPro" id="IPR016040">
    <property type="entry name" value="NAD(P)-bd_dom"/>
</dbReference>
<evidence type="ECO:0000256" key="1">
    <source>
        <dbReference type="ARBA" id="ARBA00000188"/>
    </source>
</evidence>
<dbReference type="EC" id="4.2.1.47" evidence="4"/>
<dbReference type="EMBL" id="JACEGC010000066">
    <property type="protein sequence ID" value="MBC1196263.1"/>
    <property type="molecule type" value="Genomic_DNA"/>
</dbReference>
<reference evidence="8 9" key="1">
    <citation type="submission" date="2020-07" db="EMBL/GenBank/DDBJ databases">
        <title>Genomes of two Microcystis aeruginosa (Cyanobacteria) strains from Florida (USA) with disparate toxicogenic potential.</title>
        <authorList>
            <person name="Lefler F.W."/>
            <person name="Barbosa M."/>
            <person name="Berthold D.E."/>
            <person name="Laughinghouse H.D. IV."/>
        </authorList>
    </citation>
    <scope>NUCLEOTIDE SEQUENCE [LARGE SCALE GENOMIC DNA]</scope>
    <source>
        <strain evidence="8 9">BLCCF158</strain>
    </source>
</reference>
<evidence type="ECO:0000256" key="2">
    <source>
        <dbReference type="ARBA" id="ARBA00001937"/>
    </source>
</evidence>
<accession>A0A841UYR0</accession>
<evidence type="ECO:0000256" key="4">
    <source>
        <dbReference type="ARBA" id="ARBA00011989"/>
    </source>
</evidence>
<dbReference type="Gene3D" id="3.40.50.720">
    <property type="entry name" value="NAD(P)-binding Rossmann-like Domain"/>
    <property type="match status" value="1"/>
</dbReference>
<evidence type="ECO:0000256" key="3">
    <source>
        <dbReference type="ARBA" id="ARBA00009263"/>
    </source>
</evidence>
<dbReference type="RefSeq" id="WP_185240073.1">
    <property type="nucleotide sequence ID" value="NZ_JACEGC010000066.1"/>
</dbReference>
<comment type="caution">
    <text evidence="8">The sequence shown here is derived from an EMBL/GenBank/DDBJ whole genome shotgun (WGS) entry which is preliminary data.</text>
</comment>
<dbReference type="GO" id="GO:0008446">
    <property type="term" value="F:GDP-mannose 4,6-dehydratase activity"/>
    <property type="evidence" value="ECO:0007669"/>
    <property type="project" value="UniProtKB-EC"/>
</dbReference>
<feature type="non-terminal residue" evidence="8">
    <location>
        <position position="93"/>
    </location>
</feature>
<dbReference type="InterPro" id="IPR036291">
    <property type="entry name" value="NAD(P)-bd_dom_sf"/>
</dbReference>
<evidence type="ECO:0000256" key="5">
    <source>
        <dbReference type="ARBA" id="ARBA00023239"/>
    </source>
</evidence>
<evidence type="ECO:0000313" key="8">
    <source>
        <dbReference type="EMBL" id="MBC1196263.1"/>
    </source>
</evidence>
<keyword evidence="5" id="KW-0456">Lyase</keyword>
<name>A0A841UYR0_MICAE</name>
<evidence type="ECO:0000259" key="7">
    <source>
        <dbReference type="Pfam" id="PF16363"/>
    </source>
</evidence>
<comment type="function">
    <text evidence="6">Catalyzes the conversion of GDP-D-mannose to GDP-4-dehydro-6-deoxy-D-mannose.</text>
</comment>